<name>A0A0E9TT65_ANGAN</name>
<feature type="compositionally biased region" description="Basic residues" evidence="1">
    <location>
        <begin position="1"/>
        <end position="23"/>
    </location>
</feature>
<dbReference type="AlphaFoldDB" id="A0A0E9TT65"/>
<evidence type="ECO:0000313" key="2">
    <source>
        <dbReference type="EMBL" id="JAH55923.1"/>
    </source>
</evidence>
<dbReference type="EMBL" id="GBXM01052654">
    <property type="protein sequence ID" value="JAH55923.1"/>
    <property type="molecule type" value="Transcribed_RNA"/>
</dbReference>
<accession>A0A0E9TT65</accession>
<reference evidence="2" key="2">
    <citation type="journal article" date="2015" name="Fish Shellfish Immunol.">
        <title>Early steps in the European eel (Anguilla anguilla)-Vibrio vulnificus interaction in the gills: Role of the RtxA13 toxin.</title>
        <authorList>
            <person name="Callol A."/>
            <person name="Pajuelo D."/>
            <person name="Ebbesson L."/>
            <person name="Teles M."/>
            <person name="MacKenzie S."/>
            <person name="Amaro C."/>
        </authorList>
    </citation>
    <scope>NUCLEOTIDE SEQUENCE</scope>
</reference>
<evidence type="ECO:0000256" key="1">
    <source>
        <dbReference type="SAM" id="MobiDB-lite"/>
    </source>
</evidence>
<sequence>MLKHAHLRALPHLNTHRRRRIRSHTFAPGKRTQAHR</sequence>
<protein>
    <submittedName>
        <fullName evidence="2">Uncharacterized protein</fullName>
    </submittedName>
</protein>
<reference evidence="2" key="1">
    <citation type="submission" date="2014-11" db="EMBL/GenBank/DDBJ databases">
        <authorList>
            <person name="Amaro Gonzalez C."/>
        </authorList>
    </citation>
    <scope>NUCLEOTIDE SEQUENCE</scope>
</reference>
<organism evidence="2">
    <name type="scientific">Anguilla anguilla</name>
    <name type="common">European freshwater eel</name>
    <name type="synonym">Muraena anguilla</name>
    <dbReference type="NCBI Taxonomy" id="7936"/>
    <lineage>
        <taxon>Eukaryota</taxon>
        <taxon>Metazoa</taxon>
        <taxon>Chordata</taxon>
        <taxon>Craniata</taxon>
        <taxon>Vertebrata</taxon>
        <taxon>Euteleostomi</taxon>
        <taxon>Actinopterygii</taxon>
        <taxon>Neopterygii</taxon>
        <taxon>Teleostei</taxon>
        <taxon>Anguilliformes</taxon>
        <taxon>Anguillidae</taxon>
        <taxon>Anguilla</taxon>
    </lineage>
</organism>
<proteinExistence type="predicted"/>
<feature type="region of interest" description="Disordered" evidence="1">
    <location>
        <begin position="1"/>
        <end position="36"/>
    </location>
</feature>